<proteinExistence type="predicted"/>
<dbReference type="RefSeq" id="WP_016389773.1">
    <property type="nucleotide sequence ID" value="NZ_KE646805.1"/>
</dbReference>
<gene>
    <name evidence="2" type="ORF">L196_02035</name>
</gene>
<keyword evidence="1" id="KW-0472">Membrane</keyword>
<dbReference type="SUPFAM" id="SSF82714">
    <property type="entry name" value="Multidrug efflux transporter AcrB TolC docking domain, DN and DC subdomains"/>
    <property type="match status" value="2"/>
</dbReference>
<reference evidence="2 3" key="1">
    <citation type="journal article" date="2013" name="Genome Announc.">
        <title>Genome Sequence of the Pyrene- and Fluoranthene-Degrading Bacterium Cycloclasticus sp. Strain PY97M.</title>
        <authorList>
            <person name="Cui Z."/>
            <person name="Xu G."/>
            <person name="Li Q."/>
            <person name="Gao W."/>
            <person name="Zheng L."/>
        </authorList>
    </citation>
    <scope>NUCLEOTIDE SEQUENCE [LARGE SCALE GENOMIC DNA]</scope>
    <source>
        <strain evidence="2 3">PY97M</strain>
    </source>
</reference>
<dbReference type="InterPro" id="IPR027463">
    <property type="entry name" value="AcrB_DN_DC_subdom"/>
</dbReference>
<dbReference type="Gene3D" id="3.30.2090.10">
    <property type="entry name" value="Multidrug efflux transporter AcrB TolC docking domain, DN and DC subdomains"/>
    <property type="match status" value="2"/>
</dbReference>
<feature type="transmembrane region" description="Helical" evidence="1">
    <location>
        <begin position="979"/>
        <end position="1004"/>
    </location>
</feature>
<dbReference type="Gene3D" id="3.30.70.1440">
    <property type="entry name" value="Multidrug efflux transporter AcrB pore domain"/>
    <property type="match status" value="1"/>
</dbReference>
<evidence type="ECO:0000313" key="2">
    <source>
        <dbReference type="EMBL" id="EPD14238.1"/>
    </source>
</evidence>
<accession>A0AB33Z4U2</accession>
<feature type="transmembrane region" description="Helical" evidence="1">
    <location>
        <begin position="482"/>
        <end position="504"/>
    </location>
</feature>
<evidence type="ECO:0000313" key="3">
    <source>
        <dbReference type="Proteomes" id="UP000015462"/>
    </source>
</evidence>
<keyword evidence="1" id="KW-0812">Transmembrane</keyword>
<protein>
    <submittedName>
        <fullName evidence="2">Acriflavin resistance protein</fullName>
    </submittedName>
</protein>
<feature type="transmembrane region" description="Helical" evidence="1">
    <location>
        <begin position="927"/>
        <end position="946"/>
    </location>
</feature>
<dbReference type="Gene3D" id="3.30.70.1320">
    <property type="entry name" value="Multidrug efflux transporter AcrB pore domain like"/>
    <property type="match status" value="1"/>
</dbReference>
<keyword evidence="1" id="KW-1133">Transmembrane helix</keyword>
<dbReference type="SUPFAM" id="SSF82693">
    <property type="entry name" value="Multidrug efflux transporter AcrB pore domain, PN1, PN2, PC1 and PC2 subdomains"/>
    <property type="match status" value="3"/>
</dbReference>
<dbReference type="PANTHER" id="PTHR32063:SF16">
    <property type="entry name" value="CATION EFFLUX SYSTEM (ACRB_ACRD_ACRF FAMILY)"/>
    <property type="match status" value="1"/>
</dbReference>
<dbReference type="SUPFAM" id="SSF82866">
    <property type="entry name" value="Multidrug efflux transporter AcrB transmembrane domain"/>
    <property type="match status" value="2"/>
</dbReference>
<name>A0AB33Z4U2_9GAMM</name>
<sequence length="1091" mass="119499">MNNKRLNPAGWVAHAFVTSKLTVLFMLSCVLLGIIAILLTPREENPQIVVPGAEIFVSMPGATPSEIEELVINPLEGIIREIPGVDHTYATALNSMGVVSVQFKVGLDKEESLVKLYDRVLGKQDQLPADASVPLIRSVDVDDVPILTVTLASEKYDDYALKRLADHMVDRLRSLNEVSVAYVKGGRDREVRVELDPERLLGFGITLDQMQAALQAGNVSAPVGTQAIQGKVSNLYLDGFLTSAEQVKKLIIGSFNQQAIYMEDVADIIDGPREERDKLSRFAYGPADPRFGSTATVEIPAVSIAVAKKTGTNAVFVADDVLNRIERMKNSFIPAGVEVIITRNDGKKADDAVNNLIEHLGIAIISVFVVIVLFLGFKEALIVGISVPFILALTLGSDYIFGITINRVTLFGLILSLGLLVDSSIVVIENIHRHYKSLWLKDKVDVTVEATNEIGNPTNLATFAVMLVFGSLVVVTDMAGQYFFPIAFNVPMAMFASLLVAYIVTPWAANRWLKPGEGEDLETPHDNDKLHQFYYNIITPLLARRRYRYITIGVIVLAIVLSMLQPAWQFIRPAGVGGPVSAGGIPLVFLPKDNKNTFNITIDMPEFTPIEVTDQITREVGALLRERDNVLNYQSWVGQTGVIDFNGLLKGAGNKKGPFVAEVRVNLTDKKTRDMSSIDLVAQLRPAMEKIQQRYPGSVIQLAEDLPGPPLRATVLAEIYGKDPEKLREISAKVSKVFKETYGVVEVHDSEVADVPQFRVIVDKEKAALSGVSVAQVVQALRQMVSGTEMGRLHIASEKKIVPIRLHIPYQYQIDPTLLSSIYLTNRQGQRIPLSELTRVVNDIQDRPILHKDYERVTFVGAELSDTTPVYAVMDIDQRLDNLSLGEGEVLTTGNLQLQSVTPDTIDGYQLLWDGEIRLTLDVFRDMLGALGIALVFIYLLLVGYYASFKIPLIAMSAIPLGLIGVFPGHWIVGEPFTSTSMIGVIALAGVVVRNSLLIIDFVVDYMKKGMSAHEAVREAGAVRLRPILLTALAIVLGSAVMLSDPVFGGLAISLIFGTIVSTALTLVVVPMLLYSMLTRQSLHTGSTGED</sequence>
<dbReference type="Gene3D" id="1.20.1640.10">
    <property type="entry name" value="Multidrug efflux transporter AcrB transmembrane domain"/>
    <property type="match status" value="2"/>
</dbReference>
<dbReference type="Gene3D" id="3.30.70.1430">
    <property type="entry name" value="Multidrug efflux transporter AcrB pore domain"/>
    <property type="match status" value="2"/>
</dbReference>
<feature type="transmembrane region" description="Helical" evidence="1">
    <location>
        <begin position="1050"/>
        <end position="1075"/>
    </location>
</feature>
<comment type="caution">
    <text evidence="2">The sequence shown here is derived from an EMBL/GenBank/DDBJ whole genome shotgun (WGS) entry which is preliminary data.</text>
</comment>
<evidence type="ECO:0000256" key="1">
    <source>
        <dbReference type="SAM" id="Phobius"/>
    </source>
</evidence>
<dbReference type="EMBL" id="ASHL01000001">
    <property type="protein sequence ID" value="EPD14238.1"/>
    <property type="molecule type" value="Genomic_DNA"/>
</dbReference>
<dbReference type="PANTHER" id="PTHR32063">
    <property type="match status" value="1"/>
</dbReference>
<feature type="transmembrane region" description="Helical" evidence="1">
    <location>
        <begin position="953"/>
        <end position="973"/>
    </location>
</feature>
<dbReference type="Pfam" id="PF00873">
    <property type="entry name" value="ACR_tran"/>
    <property type="match status" value="1"/>
</dbReference>
<dbReference type="AlphaFoldDB" id="A0AB33Z4U2"/>
<feature type="transmembrane region" description="Helical" evidence="1">
    <location>
        <begin position="549"/>
        <end position="568"/>
    </location>
</feature>
<feature type="transmembrane region" description="Helical" evidence="1">
    <location>
        <begin position="1025"/>
        <end position="1044"/>
    </location>
</feature>
<dbReference type="PRINTS" id="PR00702">
    <property type="entry name" value="ACRIFLAVINRP"/>
</dbReference>
<feature type="transmembrane region" description="Helical" evidence="1">
    <location>
        <begin position="408"/>
        <end position="428"/>
    </location>
</feature>
<dbReference type="GO" id="GO:0005886">
    <property type="term" value="C:plasma membrane"/>
    <property type="evidence" value="ECO:0007669"/>
    <property type="project" value="TreeGrafter"/>
</dbReference>
<keyword evidence="3" id="KW-1185">Reference proteome</keyword>
<feature type="transmembrane region" description="Helical" evidence="1">
    <location>
        <begin position="21"/>
        <end position="39"/>
    </location>
</feature>
<organism evidence="2 3">
    <name type="scientific">Cycloclasticus pugetii</name>
    <dbReference type="NCBI Taxonomy" id="34068"/>
    <lineage>
        <taxon>Bacteria</taxon>
        <taxon>Pseudomonadati</taxon>
        <taxon>Pseudomonadota</taxon>
        <taxon>Gammaproteobacteria</taxon>
        <taxon>Thiotrichales</taxon>
        <taxon>Piscirickettsiaceae</taxon>
        <taxon>Cycloclasticus</taxon>
    </lineage>
</organism>
<dbReference type="Proteomes" id="UP000015462">
    <property type="component" value="Unassembled WGS sequence"/>
</dbReference>
<dbReference type="GO" id="GO:0042910">
    <property type="term" value="F:xenobiotic transmembrane transporter activity"/>
    <property type="evidence" value="ECO:0007669"/>
    <property type="project" value="TreeGrafter"/>
</dbReference>
<feature type="transmembrane region" description="Helical" evidence="1">
    <location>
        <begin position="382"/>
        <end position="402"/>
    </location>
</feature>
<feature type="transmembrane region" description="Helical" evidence="1">
    <location>
        <begin position="356"/>
        <end position="375"/>
    </location>
</feature>
<dbReference type="InterPro" id="IPR001036">
    <property type="entry name" value="Acrflvin-R"/>
</dbReference>